<evidence type="ECO:0000313" key="8">
    <source>
        <dbReference type="EMBL" id="EOW84306.1"/>
    </source>
</evidence>
<reference evidence="8 9" key="1">
    <citation type="submission" date="2013-03" db="EMBL/GenBank/DDBJ databases">
        <title>The Genome Sequence of Enterococcus columbae ATCC_51263 (PacBio/Illumina hybrid assembly).</title>
        <authorList>
            <consortium name="The Broad Institute Genomics Platform"/>
            <consortium name="The Broad Institute Genome Sequencing Center for Infectious Disease"/>
            <person name="Earl A."/>
            <person name="Russ C."/>
            <person name="Gilmore M."/>
            <person name="Surin D."/>
            <person name="Walker B."/>
            <person name="Young S."/>
            <person name="Zeng Q."/>
            <person name="Gargeya S."/>
            <person name="Fitzgerald M."/>
            <person name="Haas B."/>
            <person name="Abouelleil A."/>
            <person name="Allen A.W."/>
            <person name="Alvarado L."/>
            <person name="Arachchi H.M."/>
            <person name="Berlin A.M."/>
            <person name="Chapman S.B."/>
            <person name="Gainer-Dewar J."/>
            <person name="Goldberg J."/>
            <person name="Griggs A."/>
            <person name="Gujja S."/>
            <person name="Hansen M."/>
            <person name="Howarth C."/>
            <person name="Imamovic A."/>
            <person name="Ireland A."/>
            <person name="Larimer J."/>
            <person name="McCowan C."/>
            <person name="Murphy C."/>
            <person name="Pearson M."/>
            <person name="Poon T.W."/>
            <person name="Priest M."/>
            <person name="Roberts A."/>
            <person name="Saif S."/>
            <person name="Shea T."/>
            <person name="Sisk P."/>
            <person name="Sykes S."/>
            <person name="Wortman J."/>
            <person name="Nusbaum C."/>
            <person name="Birren B."/>
        </authorList>
    </citation>
    <scope>NUCLEOTIDE SEQUENCE [LARGE SCALE GENOMIC DNA]</scope>
    <source>
        <strain evidence="8 9">ATCC 51263</strain>
    </source>
</reference>
<evidence type="ECO:0000256" key="3">
    <source>
        <dbReference type="ARBA" id="ARBA00022475"/>
    </source>
</evidence>
<feature type="transmembrane region" description="Helical" evidence="7">
    <location>
        <begin position="160"/>
        <end position="180"/>
    </location>
</feature>
<evidence type="ECO:0000256" key="2">
    <source>
        <dbReference type="ARBA" id="ARBA00022448"/>
    </source>
</evidence>
<name>S0KVI4_9ENTE</name>
<keyword evidence="5 7" id="KW-1133">Transmembrane helix</keyword>
<feature type="transmembrane region" description="Helical" evidence="7">
    <location>
        <begin position="61"/>
        <end position="81"/>
    </location>
</feature>
<keyword evidence="3" id="KW-1003">Cell membrane</keyword>
<dbReference type="GO" id="GO:0055085">
    <property type="term" value="P:transmembrane transport"/>
    <property type="evidence" value="ECO:0007669"/>
    <property type="project" value="InterPro"/>
</dbReference>
<accession>S0KVI4</accession>
<dbReference type="Proteomes" id="UP000014113">
    <property type="component" value="Unassembled WGS sequence"/>
</dbReference>
<dbReference type="STRING" id="1121865.OMW_00202"/>
<keyword evidence="9" id="KW-1185">Reference proteome</keyword>
<dbReference type="RefSeq" id="WP_016182369.1">
    <property type="nucleotide sequence ID" value="NZ_JXKI01000002.1"/>
</dbReference>
<organism evidence="8 9">
    <name type="scientific">Enterococcus columbae DSM 7374 = ATCC 51263</name>
    <dbReference type="NCBI Taxonomy" id="1121865"/>
    <lineage>
        <taxon>Bacteria</taxon>
        <taxon>Bacillati</taxon>
        <taxon>Bacillota</taxon>
        <taxon>Bacilli</taxon>
        <taxon>Lactobacillales</taxon>
        <taxon>Enterococcaceae</taxon>
        <taxon>Enterococcus</taxon>
    </lineage>
</organism>
<evidence type="ECO:0000256" key="7">
    <source>
        <dbReference type="SAM" id="Phobius"/>
    </source>
</evidence>
<feature type="transmembrane region" description="Helical" evidence="7">
    <location>
        <begin position="93"/>
        <end position="111"/>
    </location>
</feature>
<gene>
    <name evidence="8" type="ORF">I568_00800</name>
</gene>
<feature type="transmembrane region" description="Helical" evidence="7">
    <location>
        <begin position="186"/>
        <end position="209"/>
    </location>
</feature>
<keyword evidence="2" id="KW-0813">Transport</keyword>
<feature type="transmembrane region" description="Helical" evidence="7">
    <location>
        <begin position="278"/>
        <end position="300"/>
    </location>
</feature>
<feature type="transmembrane region" description="Helical" evidence="7">
    <location>
        <begin position="117"/>
        <end position="139"/>
    </location>
</feature>
<comment type="caution">
    <text evidence="8">The sequence shown here is derived from an EMBL/GenBank/DDBJ whole genome shotgun (WGS) entry which is preliminary data.</text>
</comment>
<dbReference type="PANTHER" id="PTHR36838:SF3">
    <property type="entry name" value="TRANSPORTER AUXIN EFFLUX CARRIER EC FAMILY"/>
    <property type="match status" value="1"/>
</dbReference>
<dbReference type="Pfam" id="PF03547">
    <property type="entry name" value="Mem_trans"/>
    <property type="match status" value="1"/>
</dbReference>
<evidence type="ECO:0000256" key="6">
    <source>
        <dbReference type="ARBA" id="ARBA00023136"/>
    </source>
</evidence>
<protein>
    <recommendedName>
        <fullName evidence="10">Transporter</fullName>
    </recommendedName>
</protein>
<dbReference type="InterPro" id="IPR004776">
    <property type="entry name" value="Mem_transp_PIN-like"/>
</dbReference>
<comment type="subcellular location">
    <subcellularLocation>
        <location evidence="1">Membrane</location>
        <topology evidence="1">Multi-pass membrane protein</topology>
    </subcellularLocation>
</comment>
<feature type="transmembrane region" description="Helical" evidence="7">
    <location>
        <begin position="248"/>
        <end position="271"/>
    </location>
</feature>
<dbReference type="AlphaFoldDB" id="S0KVI4"/>
<evidence type="ECO:0000313" key="9">
    <source>
        <dbReference type="Proteomes" id="UP000014113"/>
    </source>
</evidence>
<keyword evidence="4 7" id="KW-0812">Transmembrane</keyword>
<feature type="transmembrane region" description="Helical" evidence="7">
    <location>
        <begin position="34"/>
        <end position="55"/>
    </location>
</feature>
<feature type="transmembrane region" description="Helical" evidence="7">
    <location>
        <begin position="6"/>
        <end position="22"/>
    </location>
</feature>
<evidence type="ECO:0000256" key="1">
    <source>
        <dbReference type="ARBA" id="ARBA00004141"/>
    </source>
</evidence>
<dbReference type="OrthoDB" id="3238334at2"/>
<evidence type="ECO:0000256" key="4">
    <source>
        <dbReference type="ARBA" id="ARBA00022692"/>
    </source>
</evidence>
<evidence type="ECO:0008006" key="10">
    <source>
        <dbReference type="Google" id="ProtNLM"/>
    </source>
</evidence>
<proteinExistence type="predicted"/>
<feature type="transmembrane region" description="Helical" evidence="7">
    <location>
        <begin position="221"/>
        <end position="242"/>
    </location>
</feature>
<dbReference type="GO" id="GO:0016020">
    <property type="term" value="C:membrane"/>
    <property type="evidence" value="ECO:0007669"/>
    <property type="project" value="UniProtKB-SubCell"/>
</dbReference>
<dbReference type="EMBL" id="ASWJ01000004">
    <property type="protein sequence ID" value="EOW84306.1"/>
    <property type="molecule type" value="Genomic_DNA"/>
</dbReference>
<dbReference type="eggNOG" id="COG0679">
    <property type="taxonomic scope" value="Bacteria"/>
</dbReference>
<sequence length="301" mass="33665">MQKVFIQSFSLLLIISLGYLMKRINLLSKKDGDILSKIIVYLTLPAAIIVNLWHLAVDVHLVQLIFWGIIWSSLQIGFAYLFSRHQNILQQKFLMFCGSGFNIGNFLIPFIQSVNPLLVPFISMFDIGNSIMLTGGTQAMVERLTSRRADFSITKLFRQLLRSLPFLCYIVMLIFRSAAFNLPDQLLVLLTPIANANIFLSMFMIGLYLDLRIPLKAMKTIGQLYALRFGVGLILVGLLYFSPLPSQLKLILSLLAVSPIPLFGVINAVLAGVAEEEVGFASSLSFIVSLVLMTTVMLFFS</sequence>
<dbReference type="PANTHER" id="PTHR36838">
    <property type="entry name" value="AUXIN EFFLUX CARRIER FAMILY PROTEIN"/>
    <property type="match status" value="1"/>
</dbReference>
<dbReference type="PATRIC" id="fig|1121865.3.peg.194"/>
<keyword evidence="6 7" id="KW-0472">Membrane</keyword>
<evidence type="ECO:0000256" key="5">
    <source>
        <dbReference type="ARBA" id="ARBA00022989"/>
    </source>
</evidence>